<dbReference type="InterPro" id="IPR035986">
    <property type="entry name" value="PKD_dom_sf"/>
</dbReference>
<evidence type="ECO:0000313" key="4">
    <source>
        <dbReference type="Proteomes" id="UP000276603"/>
    </source>
</evidence>
<keyword evidence="4" id="KW-1185">Reference proteome</keyword>
<reference evidence="3 4" key="1">
    <citation type="submission" date="2018-10" db="EMBL/GenBank/DDBJ databases">
        <title>Ulvibacterium marinum gen. nov., sp. nov., a novel marine bacterium of the family Flavobacteriaceae, isolated from a culture of the green alga Ulva prolifera.</title>
        <authorList>
            <person name="Zhang Z."/>
        </authorList>
    </citation>
    <scope>NUCLEOTIDE SEQUENCE [LARGE SCALE GENOMIC DNA]</scope>
    <source>
        <strain evidence="3 4">CCMM003</strain>
    </source>
</reference>
<dbReference type="AlphaFoldDB" id="A0A3B0C102"/>
<gene>
    <name evidence="3" type="ORF">D7Z94_21600</name>
</gene>
<dbReference type="SUPFAM" id="SSF49299">
    <property type="entry name" value="PKD domain"/>
    <property type="match status" value="1"/>
</dbReference>
<sequence>MKQIIDRIKVLSVFFLALTLVGCEDDDDTELPRVEVGFTYTLDQSTGAVTFINTSTNVNGYAWDFGDETDSEEINPTKIYTANGTYTVILTASNIAGASGTFQDEITINVPEVLALPITFDGENVDYSTIVTFDTAFQILENPELSGANTTASMVGEIVSNGVSFQGVTFPMDSPVDFSGTDKTIALKLYSTVATNFLVKFSGGIDGARDVEVVTAHIGSGWEDLTFNFLTNGIKSFIAADPENGQTFAPDGQYENLDLFVGFAADPGVSSTFYLDDITQVESDTGGGFDDGLLINGDFENGGEGWIGNALNVVTEGGNSFNSANVEMAGEAFTVNLSQVVELTQGTNYILSFEASSDRARTILAGIGLNVDPFTNTAPAVNLTTETQTFMLQLSAADFGGADSRILFDMGADVGAVIIDNVSLVEGGDGSDSGGGDFDDGLLTNGDFEGGDDPWIGSGRNIVTDGGNSFNSVDVMVAGNAFDVNLSQVLDITQDTDYILTFEASSDRSRTMVAGIGLNVDPFTNVNETVNLTTDTQTFTLNLNATGFGGSDSRILFDMGADVGTVVIDNVSLVLDTGGSGGSGGCSDTEVAATTLPLDFEGCETFLSSQNFGAGLASELSANPSQTGINTSGFVLRVDKPTGSEFFAGIQNVFPSNFDLTTTDTFKIKVYSTKANVVFRFELLANPNDGSIGNPAAVFATIPNANEWTEVEFTFINLPASPTSYSQLVIKPDNDEIDSAITEGGTYYLDDLILE</sequence>
<dbReference type="InterPro" id="IPR022409">
    <property type="entry name" value="PKD/Chitinase_dom"/>
</dbReference>
<comment type="caution">
    <text evidence="3">The sequence shown here is derived from an EMBL/GenBank/DDBJ whole genome shotgun (WGS) entry which is preliminary data.</text>
</comment>
<dbReference type="RefSeq" id="WP_120713737.1">
    <property type="nucleotide sequence ID" value="NZ_RBCJ01000005.1"/>
</dbReference>
<dbReference type="Pfam" id="PF02018">
    <property type="entry name" value="CBM_4_9"/>
    <property type="match status" value="2"/>
</dbReference>
<dbReference type="CDD" id="cd00146">
    <property type="entry name" value="PKD"/>
    <property type="match status" value="1"/>
</dbReference>
<protein>
    <submittedName>
        <fullName evidence="3">PKD domain-containing protein</fullName>
    </submittedName>
</protein>
<dbReference type="InterPro" id="IPR000601">
    <property type="entry name" value="PKD_dom"/>
</dbReference>
<accession>A0A3B0C102</accession>
<feature type="domain" description="PKD" evidence="2">
    <location>
        <begin position="61"/>
        <end position="111"/>
    </location>
</feature>
<organism evidence="3 4">
    <name type="scientific">Ulvibacterium marinum</name>
    <dbReference type="NCBI Taxonomy" id="2419782"/>
    <lineage>
        <taxon>Bacteria</taxon>
        <taxon>Pseudomonadati</taxon>
        <taxon>Bacteroidota</taxon>
        <taxon>Flavobacteriia</taxon>
        <taxon>Flavobacteriales</taxon>
        <taxon>Flavobacteriaceae</taxon>
        <taxon>Ulvibacterium</taxon>
    </lineage>
</organism>
<dbReference type="InterPro" id="IPR003305">
    <property type="entry name" value="CenC_carb-bd"/>
</dbReference>
<dbReference type="PROSITE" id="PS50093">
    <property type="entry name" value="PKD"/>
    <property type="match status" value="1"/>
</dbReference>
<dbReference type="Pfam" id="PF18911">
    <property type="entry name" value="PKD_4"/>
    <property type="match status" value="1"/>
</dbReference>
<dbReference type="EMBL" id="RBCJ01000005">
    <property type="protein sequence ID" value="RKN77839.1"/>
    <property type="molecule type" value="Genomic_DNA"/>
</dbReference>
<dbReference type="GO" id="GO:0016798">
    <property type="term" value="F:hydrolase activity, acting on glycosyl bonds"/>
    <property type="evidence" value="ECO:0007669"/>
    <property type="project" value="InterPro"/>
</dbReference>
<dbReference type="SUPFAM" id="SSF49785">
    <property type="entry name" value="Galactose-binding domain-like"/>
    <property type="match status" value="2"/>
</dbReference>
<evidence type="ECO:0000313" key="3">
    <source>
        <dbReference type="EMBL" id="RKN77839.1"/>
    </source>
</evidence>
<dbReference type="SMART" id="SM00089">
    <property type="entry name" value="PKD"/>
    <property type="match status" value="1"/>
</dbReference>
<evidence type="ECO:0000259" key="2">
    <source>
        <dbReference type="PROSITE" id="PS50093"/>
    </source>
</evidence>
<dbReference type="InterPro" id="IPR008979">
    <property type="entry name" value="Galactose-bd-like_sf"/>
</dbReference>
<proteinExistence type="predicted"/>
<dbReference type="InterPro" id="IPR013783">
    <property type="entry name" value="Ig-like_fold"/>
</dbReference>
<dbReference type="Gene3D" id="2.60.120.260">
    <property type="entry name" value="Galactose-binding domain-like"/>
    <property type="match status" value="2"/>
</dbReference>
<dbReference type="PROSITE" id="PS51257">
    <property type="entry name" value="PROKAR_LIPOPROTEIN"/>
    <property type="match status" value="1"/>
</dbReference>
<name>A0A3B0C102_9FLAO</name>
<evidence type="ECO:0000256" key="1">
    <source>
        <dbReference type="ARBA" id="ARBA00022801"/>
    </source>
</evidence>
<dbReference type="Proteomes" id="UP000276603">
    <property type="component" value="Unassembled WGS sequence"/>
</dbReference>
<dbReference type="OrthoDB" id="5381604at2"/>
<dbReference type="Gene3D" id="2.60.40.10">
    <property type="entry name" value="Immunoglobulins"/>
    <property type="match status" value="1"/>
</dbReference>
<keyword evidence="1" id="KW-0378">Hydrolase</keyword>